<dbReference type="CDD" id="cd00200">
    <property type="entry name" value="WD40"/>
    <property type="match status" value="2"/>
</dbReference>
<protein>
    <submittedName>
        <fullName evidence="5">Trypsin-like peptidase domain-containing protein</fullName>
    </submittedName>
</protein>
<keyword evidence="6" id="KW-1185">Reference proteome</keyword>
<dbReference type="SUPFAM" id="SSF52540">
    <property type="entry name" value="P-loop containing nucleoside triphosphate hydrolases"/>
    <property type="match status" value="1"/>
</dbReference>
<evidence type="ECO:0000259" key="4">
    <source>
        <dbReference type="Pfam" id="PF20703"/>
    </source>
</evidence>
<dbReference type="Gene3D" id="3.40.50.300">
    <property type="entry name" value="P-loop containing nucleotide triphosphate hydrolases"/>
    <property type="match status" value="1"/>
</dbReference>
<dbReference type="RefSeq" id="WP_311704407.1">
    <property type="nucleotide sequence ID" value="NZ_JAVREL010000005.1"/>
</dbReference>
<dbReference type="PANTHER" id="PTHR44129">
    <property type="entry name" value="WD REPEAT-CONTAINING PROTEIN POP1"/>
    <property type="match status" value="1"/>
</dbReference>
<dbReference type="EMBL" id="JAVREL010000005">
    <property type="protein sequence ID" value="MDT0343276.1"/>
    <property type="molecule type" value="Genomic_DNA"/>
</dbReference>
<feature type="repeat" description="WD" evidence="3">
    <location>
        <begin position="1107"/>
        <end position="1133"/>
    </location>
</feature>
<evidence type="ECO:0000313" key="6">
    <source>
        <dbReference type="Proteomes" id="UP001183246"/>
    </source>
</evidence>
<dbReference type="PROSITE" id="PS50294">
    <property type="entry name" value="WD_REPEATS_REGION"/>
    <property type="match status" value="8"/>
</dbReference>
<dbReference type="InterPro" id="IPR050349">
    <property type="entry name" value="WD_LIS1/nudF_dynein_reg"/>
</dbReference>
<feature type="repeat" description="WD" evidence="3">
    <location>
        <begin position="1022"/>
        <end position="1063"/>
    </location>
</feature>
<dbReference type="Proteomes" id="UP001183246">
    <property type="component" value="Unassembled WGS sequence"/>
</dbReference>
<feature type="repeat" description="WD" evidence="3">
    <location>
        <begin position="1242"/>
        <end position="1283"/>
    </location>
</feature>
<evidence type="ECO:0000256" key="3">
    <source>
        <dbReference type="PROSITE-ProRule" id="PRU00221"/>
    </source>
</evidence>
<feature type="repeat" description="WD" evidence="3">
    <location>
        <begin position="1065"/>
        <end position="1106"/>
    </location>
</feature>
<proteinExistence type="predicted"/>
<dbReference type="InterPro" id="IPR001680">
    <property type="entry name" value="WD40_rpt"/>
</dbReference>
<dbReference type="SUPFAM" id="SSF50978">
    <property type="entry name" value="WD40 repeat-like"/>
    <property type="match status" value="1"/>
</dbReference>
<dbReference type="Gene3D" id="2.130.10.10">
    <property type="entry name" value="YVTN repeat-like/Quinoprotein amine dehydrogenase"/>
    <property type="match status" value="5"/>
</dbReference>
<feature type="domain" description="Novel STAND NTPase 1" evidence="4">
    <location>
        <begin position="209"/>
        <end position="596"/>
    </location>
</feature>
<name>A0ABU2MP88_9ACTN</name>
<dbReference type="SMART" id="SM00320">
    <property type="entry name" value="WD40"/>
    <property type="match status" value="14"/>
</dbReference>
<dbReference type="SUPFAM" id="SSF50998">
    <property type="entry name" value="Quinoprotein alcohol dehydrogenase-like"/>
    <property type="match status" value="1"/>
</dbReference>
<dbReference type="SUPFAM" id="SSF50494">
    <property type="entry name" value="Trypsin-like serine proteases"/>
    <property type="match status" value="1"/>
</dbReference>
<dbReference type="PROSITE" id="PS00678">
    <property type="entry name" value="WD_REPEATS_1"/>
    <property type="match status" value="3"/>
</dbReference>
<gene>
    <name evidence="5" type="ORF">RM590_11710</name>
</gene>
<dbReference type="InterPro" id="IPR019775">
    <property type="entry name" value="WD40_repeat_CS"/>
</dbReference>
<evidence type="ECO:0000256" key="1">
    <source>
        <dbReference type="ARBA" id="ARBA00022574"/>
    </source>
</evidence>
<dbReference type="InterPro" id="IPR027417">
    <property type="entry name" value="P-loop_NTPase"/>
</dbReference>
<evidence type="ECO:0000313" key="5">
    <source>
        <dbReference type="EMBL" id="MDT0343276.1"/>
    </source>
</evidence>
<feature type="repeat" description="WD" evidence="3">
    <location>
        <begin position="1284"/>
        <end position="1315"/>
    </location>
</feature>
<feature type="repeat" description="WD" evidence="3">
    <location>
        <begin position="901"/>
        <end position="942"/>
    </location>
</feature>
<dbReference type="InterPro" id="IPR036322">
    <property type="entry name" value="WD40_repeat_dom_sf"/>
</dbReference>
<comment type="caution">
    <text evidence="5">The sequence shown here is derived from an EMBL/GenBank/DDBJ whole genome shotgun (WGS) entry which is preliminary data.</text>
</comment>
<keyword evidence="2" id="KW-0677">Repeat</keyword>
<sequence>MDGADGRSPLAAATVQVIGRDGGVAGAGFLAAGGVVLTCAHVVRAAGIGPGGELTLAFPGLPGAPRLPGTVLAEGWRSRDAEDVAVVRLAGAPPGVAPLALGAARGCRGHRVASFGFPAQAPPGGHFGYGEAGDLLGGDGLLQLSRANDLTTGFSGGAVVDEVTGLVIGMVTSIAAPDPHLKGQDIAYATPAEVLREVWPELTERRVTPYRGLEPFTAEHAEWFNGRAAAVEKVLTGLDGQGRVLLLGPSGSGKSSLIQAGVLPKLAGGRLPGGDRWLPVLARPGRDLPAELARAGLPGAATDGVVAAAERRLAAEPGRRRVLLVIDQLEELLTQPDAAAVAWAADQLAAAIRARSVLRVVMVLRDDFYPRLAALAPELLEAAEPGVVHVPALLTADELRDIIVRPAHAAGARFEDGLAERIIADLMAERQTPVTVLPLLEVTLTQLWEDRRDGRLTHATYHRNGAVTGALNAWCDTALADLPAAHRPLAQRTLTALVRPADEAQAIPATRRQVPLDDLRALAGEGPFDEVLAALARHRIVITRAGRDGGPPTAELMHDALIRDWHELRDWIAADHQFQAWLLRAGDRHANWQRSGLPGDLLDGTDLDAGLAWSRQRGLPDAIAAFVAASHQRQRAAARRTRRLNAVLACLLVLALAAAGLAFWQQERAVSARQDAEAEREIAQSRELAAQSAALLETDPDLASLLAVQAYRTHPTEEAIESLYTAAGLPLRAIWDDPIASTESVAFSPDGTLLATGDWEGEVRVFDAATGESGRAFGEGGRIYQIAFSPDGTTLAAADYDKVRLLDVDTGEERSPLEGEEFADVYAVAFSPDGSTLAGAGPDGTVRLWEPATGDIRRTLGHGTVLHSVAYSPDGTVLVTGDAEGTVSLWDAATGTLSGTLTGHTGTVNAVAFSPDGSVLATAGDDGAVRLWDLGAGAPSDTLFGEGGPVTWVAFSPDGSTLATSHRDRFVRLWDVGTGNVRQVLPHGESSATFSPDGTTLAAGGPEETLRLWNVAGGSTVLTGHSENVQSVAFSPDGALLATGSDDSTVRLWDPATGEARETLTSPDPGAITEIAFSPDGTTLAAGGMDGLVRLWDTGTGEIRGTLSADTDAVSALAYSPDGSTLATAGRDGVKLWDTATGDTRDVLTDEGDGGGVRSLAFSPDGTTLATGGWDGVKLWEITTGEVADTLAGMNSLYWVAFSPDGTTLAVVEQDLPGSSGLGGDATLRLWDLASGETRDIHNSGTQRVSRAAFSPDGHTLATVGSDGPVRLWDVRTLELRDTLIGHTDLVTSLAYSPDGTFLATAGWDLTVRLWREMALPAPEEAITHICGVLGRDLTSAERAAYLPDQSAEPVCGG</sequence>
<feature type="repeat" description="WD" evidence="3">
    <location>
        <begin position="943"/>
        <end position="984"/>
    </location>
</feature>
<dbReference type="InterPro" id="IPR015943">
    <property type="entry name" value="WD40/YVTN_repeat-like_dom_sf"/>
</dbReference>
<keyword evidence="1 3" id="KW-0853">WD repeat</keyword>
<dbReference type="Gene3D" id="2.40.10.120">
    <property type="match status" value="1"/>
</dbReference>
<dbReference type="Pfam" id="PF20703">
    <property type="entry name" value="nSTAND1"/>
    <property type="match status" value="1"/>
</dbReference>
<dbReference type="InterPro" id="IPR049052">
    <property type="entry name" value="nSTAND1"/>
</dbReference>
<dbReference type="InterPro" id="IPR009003">
    <property type="entry name" value="Peptidase_S1_PA"/>
</dbReference>
<evidence type="ECO:0000256" key="2">
    <source>
        <dbReference type="ARBA" id="ARBA00022737"/>
    </source>
</evidence>
<dbReference type="PROSITE" id="PS50082">
    <property type="entry name" value="WD_REPEATS_2"/>
    <property type="match status" value="11"/>
</dbReference>
<feature type="repeat" description="WD" evidence="3">
    <location>
        <begin position="825"/>
        <end position="859"/>
    </location>
</feature>
<dbReference type="InterPro" id="IPR020472">
    <property type="entry name" value="WD40_PAC1"/>
</dbReference>
<dbReference type="Pfam" id="PF13365">
    <property type="entry name" value="Trypsin_2"/>
    <property type="match status" value="1"/>
</dbReference>
<accession>A0ABU2MP88</accession>
<dbReference type="Pfam" id="PF00400">
    <property type="entry name" value="WD40"/>
    <property type="match status" value="14"/>
</dbReference>
<organism evidence="5 6">
    <name type="scientific">Streptomyces litchfieldiae</name>
    <dbReference type="NCBI Taxonomy" id="3075543"/>
    <lineage>
        <taxon>Bacteria</taxon>
        <taxon>Bacillati</taxon>
        <taxon>Actinomycetota</taxon>
        <taxon>Actinomycetes</taxon>
        <taxon>Kitasatosporales</taxon>
        <taxon>Streptomycetaceae</taxon>
        <taxon>Streptomyces</taxon>
    </lineage>
</organism>
<feature type="repeat" description="WD" evidence="3">
    <location>
        <begin position="744"/>
        <end position="776"/>
    </location>
</feature>
<feature type="repeat" description="WD" evidence="3">
    <location>
        <begin position="859"/>
        <end position="900"/>
    </location>
</feature>
<feature type="repeat" description="WD" evidence="3">
    <location>
        <begin position="991"/>
        <end position="1023"/>
    </location>
</feature>
<reference evidence="6" key="1">
    <citation type="submission" date="2023-07" db="EMBL/GenBank/DDBJ databases">
        <title>30 novel species of actinomycetes from the DSMZ collection.</title>
        <authorList>
            <person name="Nouioui I."/>
        </authorList>
    </citation>
    <scope>NUCLEOTIDE SEQUENCE [LARGE SCALE GENOMIC DNA]</scope>
    <source>
        <strain evidence="6">DSM 44938</strain>
    </source>
</reference>
<dbReference type="PRINTS" id="PR00320">
    <property type="entry name" value="GPROTEINBRPT"/>
</dbReference>
<dbReference type="InterPro" id="IPR011047">
    <property type="entry name" value="Quinoprotein_ADH-like_sf"/>
</dbReference>